<dbReference type="Pfam" id="PF01866">
    <property type="entry name" value="Diphthamide_syn"/>
    <property type="match status" value="1"/>
</dbReference>
<accession>S6B2D1</accession>
<organism evidence="7">
    <name type="scientific">Babesia bovis</name>
    <dbReference type="NCBI Taxonomy" id="5865"/>
    <lineage>
        <taxon>Eukaryota</taxon>
        <taxon>Sar</taxon>
        <taxon>Alveolata</taxon>
        <taxon>Apicomplexa</taxon>
        <taxon>Aconoidasida</taxon>
        <taxon>Piroplasmida</taxon>
        <taxon>Babesiidae</taxon>
        <taxon>Babesia</taxon>
    </lineage>
</organism>
<proteinExistence type="evidence at transcript level"/>
<dbReference type="FunFam" id="3.40.50.11860:FF:000001">
    <property type="entry name" value="2-(3-amino-3-carboxypropyl)histidine synthase subunit 2"/>
    <property type="match status" value="1"/>
</dbReference>
<reference evidence="7" key="1">
    <citation type="journal article" date="2014" name="BMC Genomics">
        <title>The Babesia bovis gene and promoter model: an update from full-length EST analysis.</title>
        <authorList>
            <person name="Yamagishi J."/>
            <person name="Wakaguri H."/>
            <person name="Yokoyama N."/>
            <person name="Yamashita R."/>
            <person name="Suzuki Y."/>
            <person name="Xuan X."/>
            <person name="Igarashi I."/>
        </authorList>
    </citation>
    <scope>NUCLEOTIDE SEQUENCE</scope>
    <source>
        <strain evidence="7">Texas</strain>
    </source>
</reference>
<dbReference type="InterPro" id="IPR042265">
    <property type="entry name" value="DPH1/DPH2_3"/>
</dbReference>
<evidence type="ECO:0000256" key="1">
    <source>
        <dbReference type="ARBA" id="ARBA00001966"/>
    </source>
</evidence>
<dbReference type="UniPathway" id="UPA00559"/>
<name>S6B2D1_BABBO</name>
<keyword evidence="4" id="KW-0479">Metal-binding</keyword>
<keyword evidence="6" id="KW-0411">Iron-sulfur</keyword>
<dbReference type="PANTHER" id="PTHR10762">
    <property type="entry name" value="DIPHTHAMIDE BIOSYNTHESIS PROTEIN"/>
    <property type="match status" value="1"/>
</dbReference>
<evidence type="ECO:0000256" key="2">
    <source>
        <dbReference type="ARBA" id="ARBA00005156"/>
    </source>
</evidence>
<dbReference type="VEuPathDB" id="PiroplasmaDB:BBOV_IV010430"/>
<gene>
    <name evidence="7" type="primary">BBOV_IV010430</name>
</gene>
<dbReference type="AlphaFoldDB" id="S6B2D1"/>
<dbReference type="GO" id="GO:0051536">
    <property type="term" value="F:iron-sulfur cluster binding"/>
    <property type="evidence" value="ECO:0007669"/>
    <property type="project" value="UniProtKB-KW"/>
</dbReference>
<dbReference type="InterPro" id="IPR016435">
    <property type="entry name" value="DPH1/DPH2"/>
</dbReference>
<protein>
    <recommendedName>
        <fullName evidence="8">2-(3-amino-3-carboxypropyl)histidine synthase</fullName>
    </recommendedName>
</protein>
<dbReference type="SFLD" id="SFLDS00032">
    <property type="entry name" value="Radical_SAM_3-amino-3-carboxyp"/>
    <property type="match status" value="1"/>
</dbReference>
<evidence type="ECO:0000313" key="7">
    <source>
        <dbReference type="EMBL" id="BAN65523.1"/>
    </source>
</evidence>
<dbReference type="InterPro" id="IPR042263">
    <property type="entry name" value="DPH1/DPH2_1"/>
</dbReference>
<dbReference type="GO" id="GO:0017183">
    <property type="term" value="P:protein histidyl modification to diphthamide"/>
    <property type="evidence" value="ECO:0007669"/>
    <property type="project" value="UniProtKB-UniPathway"/>
</dbReference>
<comment type="cofactor">
    <cofactor evidence="1">
        <name>[4Fe-4S] cluster</name>
        <dbReference type="ChEBI" id="CHEBI:49883"/>
    </cofactor>
</comment>
<dbReference type="GO" id="GO:0090560">
    <property type="term" value="F:2-(3-amino-3-carboxypropyl)histidine synthase activity"/>
    <property type="evidence" value="ECO:0007669"/>
    <property type="project" value="InterPro"/>
</dbReference>
<evidence type="ECO:0000256" key="5">
    <source>
        <dbReference type="ARBA" id="ARBA00023004"/>
    </source>
</evidence>
<dbReference type="PANTHER" id="PTHR10762:SF2">
    <property type="entry name" value="2-(3-AMINO-3-CARBOXYPROPYL)HISTIDINE SYNTHASE SUBUNIT 2"/>
    <property type="match status" value="1"/>
</dbReference>
<dbReference type="EMBL" id="AK441729">
    <property type="protein sequence ID" value="BAN65523.1"/>
    <property type="molecule type" value="mRNA"/>
</dbReference>
<dbReference type="GO" id="GO:0046872">
    <property type="term" value="F:metal ion binding"/>
    <property type="evidence" value="ECO:0007669"/>
    <property type="project" value="UniProtKB-KW"/>
</dbReference>
<comment type="similarity">
    <text evidence="3">Belongs to the DPH1/DPH2 family. DPH2 subfamily.</text>
</comment>
<evidence type="ECO:0008006" key="8">
    <source>
        <dbReference type="Google" id="ProtNLM"/>
    </source>
</evidence>
<keyword evidence="5" id="KW-0408">Iron</keyword>
<dbReference type="NCBIfam" id="TIGR00322">
    <property type="entry name" value="diphth2_R"/>
    <property type="match status" value="1"/>
</dbReference>
<sequence length="442" mass="49989">MEFNILEPLVDEIKSRGYQRIAIQSSDVSAAVSVCSELHDRCKSLEPNREFYVLGDVFVGSCCTDVIAARRTDADYVIHVGDACQSFVESPVPIRFLFNPVTVDTDILFCVLSDRLSTYNFDRILLVYHSSLHHISGLFVTWLSGYSKPSFIAQCMEHILPDDGVKNHENVFCYRKILRCCSDTALETGYINDLHMGEQDTLVLFLYAGTRNNVTEDHIALKSVGSQFHVMSVDTLEYSIMDSRGHSLRSRRYHKVGKIQDASTIGILVVARTIKGYRELRRAIVRLIESQGKRCYTFSVNCLTEAKLANMPNIDIFCMLSCCESILSLPEEIGRRVVYPFELLVAFDCIDWSLPYEFDFVTLTSYIPESSTDETTSYGGEIRRLQGGCEIQLQVDSFMDTLQDNSKRTFGGVDPLEGITREPKVLPGFHGIASRYDHEVDK</sequence>
<comment type="pathway">
    <text evidence="2">Protein modification; peptidyl-diphthamide biosynthesis.</text>
</comment>
<evidence type="ECO:0000256" key="6">
    <source>
        <dbReference type="ARBA" id="ARBA00023014"/>
    </source>
</evidence>
<evidence type="ECO:0000256" key="4">
    <source>
        <dbReference type="ARBA" id="ARBA00022723"/>
    </source>
</evidence>
<dbReference type="Gene3D" id="3.40.50.11840">
    <property type="entry name" value="Diphthamide synthesis DPH1/DPH2 domain 1"/>
    <property type="match status" value="1"/>
</dbReference>
<evidence type="ECO:0000256" key="3">
    <source>
        <dbReference type="ARBA" id="ARBA00006179"/>
    </source>
</evidence>
<dbReference type="Gene3D" id="3.40.50.11860">
    <property type="entry name" value="Diphthamide synthesis DPH1/DPH2 domain 3"/>
    <property type="match status" value="1"/>
</dbReference>